<dbReference type="PROSITE" id="PS50110">
    <property type="entry name" value="RESPONSE_REGULATORY"/>
    <property type="match status" value="1"/>
</dbReference>
<dbReference type="GO" id="GO:0000160">
    <property type="term" value="P:phosphorelay signal transduction system"/>
    <property type="evidence" value="ECO:0007669"/>
    <property type="project" value="UniProtKB-KW"/>
</dbReference>
<dbReference type="Pfam" id="PF00196">
    <property type="entry name" value="GerE"/>
    <property type="match status" value="1"/>
</dbReference>
<feature type="domain" description="Response regulatory" evidence="8">
    <location>
        <begin position="14"/>
        <end position="128"/>
    </location>
</feature>
<dbReference type="InterPro" id="IPR000792">
    <property type="entry name" value="Tscrpt_reg_LuxR_C"/>
</dbReference>
<evidence type="ECO:0000313" key="10">
    <source>
        <dbReference type="Proteomes" id="UP000295493"/>
    </source>
</evidence>
<evidence type="ECO:0000256" key="6">
    <source>
        <dbReference type="PROSITE-ProRule" id="PRU00169"/>
    </source>
</evidence>
<evidence type="ECO:0000256" key="5">
    <source>
        <dbReference type="ARBA" id="ARBA00023163"/>
    </source>
</evidence>
<keyword evidence="10" id="KW-1185">Reference proteome</keyword>
<comment type="caution">
    <text evidence="9">The sequence shown here is derived from an EMBL/GenBank/DDBJ whole genome shotgun (WGS) entry which is preliminary data.</text>
</comment>
<dbReference type="SMART" id="SM00421">
    <property type="entry name" value="HTH_LUXR"/>
    <property type="match status" value="1"/>
</dbReference>
<reference evidence="9 10" key="1">
    <citation type="submission" date="2019-03" db="EMBL/GenBank/DDBJ databases">
        <title>Genomic Encyclopedia of Type Strains, Phase IV (KMG-IV): sequencing the most valuable type-strain genomes for metagenomic binning, comparative biology and taxonomic classification.</title>
        <authorList>
            <person name="Goeker M."/>
        </authorList>
    </citation>
    <scope>NUCLEOTIDE SEQUENCE [LARGE SCALE GENOMIC DNA]</scope>
    <source>
        <strain evidence="9 10">DSM 25059</strain>
    </source>
</reference>
<dbReference type="PRINTS" id="PR00038">
    <property type="entry name" value="HTHLUXR"/>
</dbReference>
<name>A0A4R6FC01_9SPHN</name>
<gene>
    <name evidence="9" type="ORF">EV664_11666</name>
</gene>
<dbReference type="EMBL" id="SNWD01000016">
    <property type="protein sequence ID" value="TDN78623.1"/>
    <property type="molecule type" value="Genomic_DNA"/>
</dbReference>
<dbReference type="InterPro" id="IPR011006">
    <property type="entry name" value="CheY-like_superfamily"/>
</dbReference>
<dbReference type="Pfam" id="PF00072">
    <property type="entry name" value="Response_reg"/>
    <property type="match status" value="1"/>
</dbReference>
<proteinExistence type="predicted"/>
<dbReference type="SMART" id="SM00448">
    <property type="entry name" value="REC"/>
    <property type="match status" value="1"/>
</dbReference>
<keyword evidence="4" id="KW-0238">DNA-binding</keyword>
<evidence type="ECO:0000256" key="3">
    <source>
        <dbReference type="ARBA" id="ARBA00023015"/>
    </source>
</evidence>
<dbReference type="Gene3D" id="3.40.50.2300">
    <property type="match status" value="1"/>
</dbReference>
<dbReference type="Proteomes" id="UP000295493">
    <property type="component" value="Unassembled WGS sequence"/>
</dbReference>
<dbReference type="InterPro" id="IPR036388">
    <property type="entry name" value="WH-like_DNA-bd_sf"/>
</dbReference>
<feature type="domain" description="HTH luxR-type" evidence="7">
    <location>
        <begin position="144"/>
        <end position="209"/>
    </location>
</feature>
<keyword evidence="5" id="KW-0804">Transcription</keyword>
<sequence length="210" mass="23205">MACEAETEECAPDTVVIVDDDPLVRDSMDCLFRSVGLSALCFSSAEDALRADFPDGPSCVVADIRMPQIGGFEFQEQLHQRGDDLPVIFVTGHGDIPMSVRAMKSGAVDFLSKPFRDQDVLDAVCSALNTARQRLAETRTTNIVRERFATLTARERQVMTGVVRGLLNKQIAYELGLSEITVKLHRSSLMKKMMVRSVPDLVRAEQLVAE</sequence>
<dbReference type="InterPro" id="IPR016032">
    <property type="entry name" value="Sig_transdc_resp-reg_C-effctor"/>
</dbReference>
<keyword evidence="2" id="KW-0902">Two-component regulatory system</keyword>
<dbReference type="PROSITE" id="PS50043">
    <property type="entry name" value="HTH_LUXR_2"/>
    <property type="match status" value="1"/>
</dbReference>
<evidence type="ECO:0000259" key="7">
    <source>
        <dbReference type="PROSITE" id="PS50043"/>
    </source>
</evidence>
<dbReference type="SUPFAM" id="SSF46894">
    <property type="entry name" value="C-terminal effector domain of the bipartite response regulators"/>
    <property type="match status" value="1"/>
</dbReference>
<evidence type="ECO:0000313" key="9">
    <source>
        <dbReference type="EMBL" id="TDN78623.1"/>
    </source>
</evidence>
<evidence type="ECO:0000256" key="1">
    <source>
        <dbReference type="ARBA" id="ARBA00022553"/>
    </source>
</evidence>
<dbReference type="CDD" id="cd17537">
    <property type="entry name" value="REC_FixJ"/>
    <property type="match status" value="1"/>
</dbReference>
<dbReference type="InterPro" id="IPR001789">
    <property type="entry name" value="Sig_transdc_resp-reg_receiver"/>
</dbReference>
<dbReference type="FunFam" id="3.40.50.2300:FF:000018">
    <property type="entry name" value="DNA-binding transcriptional regulator NtrC"/>
    <property type="match status" value="1"/>
</dbReference>
<dbReference type="GO" id="GO:0003677">
    <property type="term" value="F:DNA binding"/>
    <property type="evidence" value="ECO:0007669"/>
    <property type="project" value="UniProtKB-KW"/>
</dbReference>
<dbReference type="SUPFAM" id="SSF52172">
    <property type="entry name" value="CheY-like"/>
    <property type="match status" value="1"/>
</dbReference>
<dbReference type="PANTHER" id="PTHR44688">
    <property type="entry name" value="DNA-BINDING TRANSCRIPTIONAL ACTIVATOR DEVR_DOSR"/>
    <property type="match status" value="1"/>
</dbReference>
<evidence type="ECO:0000259" key="8">
    <source>
        <dbReference type="PROSITE" id="PS50110"/>
    </source>
</evidence>
<feature type="modified residue" description="4-aspartylphosphate" evidence="6">
    <location>
        <position position="63"/>
    </location>
</feature>
<dbReference type="Gene3D" id="1.10.10.10">
    <property type="entry name" value="Winged helix-like DNA-binding domain superfamily/Winged helix DNA-binding domain"/>
    <property type="match status" value="1"/>
</dbReference>
<dbReference type="PROSITE" id="PS00622">
    <property type="entry name" value="HTH_LUXR_1"/>
    <property type="match status" value="1"/>
</dbReference>
<organism evidence="9 10">
    <name type="scientific">Stakelama pacifica</name>
    <dbReference type="NCBI Taxonomy" id="517720"/>
    <lineage>
        <taxon>Bacteria</taxon>
        <taxon>Pseudomonadati</taxon>
        <taxon>Pseudomonadota</taxon>
        <taxon>Alphaproteobacteria</taxon>
        <taxon>Sphingomonadales</taxon>
        <taxon>Sphingomonadaceae</taxon>
        <taxon>Stakelama</taxon>
    </lineage>
</organism>
<dbReference type="PANTHER" id="PTHR44688:SF16">
    <property type="entry name" value="DNA-BINDING TRANSCRIPTIONAL ACTIVATOR DEVR_DOSR"/>
    <property type="match status" value="1"/>
</dbReference>
<dbReference type="CDD" id="cd06170">
    <property type="entry name" value="LuxR_C_like"/>
    <property type="match status" value="1"/>
</dbReference>
<accession>A0A4R6FC01</accession>
<evidence type="ECO:0000256" key="4">
    <source>
        <dbReference type="ARBA" id="ARBA00023125"/>
    </source>
</evidence>
<keyword evidence="3" id="KW-0805">Transcription regulation</keyword>
<evidence type="ECO:0000256" key="2">
    <source>
        <dbReference type="ARBA" id="ARBA00023012"/>
    </source>
</evidence>
<protein>
    <submittedName>
        <fullName evidence="9">LuxR family two component transcriptional regulator</fullName>
    </submittedName>
</protein>
<dbReference type="AlphaFoldDB" id="A0A4R6FC01"/>
<keyword evidence="1 6" id="KW-0597">Phosphoprotein</keyword>
<dbReference type="RefSeq" id="WP_229668336.1">
    <property type="nucleotide sequence ID" value="NZ_BMLU01000015.1"/>
</dbReference>
<dbReference type="GO" id="GO:0006355">
    <property type="term" value="P:regulation of DNA-templated transcription"/>
    <property type="evidence" value="ECO:0007669"/>
    <property type="project" value="InterPro"/>
</dbReference>